<evidence type="ECO:0000313" key="2">
    <source>
        <dbReference type="EMBL" id="KAH9316891.1"/>
    </source>
</evidence>
<dbReference type="EMBL" id="JAHRHJ020000004">
    <property type="protein sequence ID" value="KAH9316891.1"/>
    <property type="molecule type" value="Genomic_DNA"/>
</dbReference>
<accession>A0AA38G5X0</accession>
<dbReference type="Proteomes" id="UP000824469">
    <property type="component" value="Unassembled WGS sequence"/>
</dbReference>
<dbReference type="AlphaFoldDB" id="A0AA38G5X0"/>
<protein>
    <submittedName>
        <fullName evidence="2">Uncharacterized protein</fullName>
    </submittedName>
</protein>
<reference evidence="2 3" key="1">
    <citation type="journal article" date="2021" name="Nat. Plants">
        <title>The Taxus genome provides insights into paclitaxel biosynthesis.</title>
        <authorList>
            <person name="Xiong X."/>
            <person name="Gou J."/>
            <person name="Liao Q."/>
            <person name="Li Y."/>
            <person name="Zhou Q."/>
            <person name="Bi G."/>
            <person name="Li C."/>
            <person name="Du R."/>
            <person name="Wang X."/>
            <person name="Sun T."/>
            <person name="Guo L."/>
            <person name="Liang H."/>
            <person name="Lu P."/>
            <person name="Wu Y."/>
            <person name="Zhang Z."/>
            <person name="Ro D.K."/>
            <person name="Shang Y."/>
            <person name="Huang S."/>
            <person name="Yan J."/>
        </authorList>
    </citation>
    <scope>NUCLEOTIDE SEQUENCE [LARGE SCALE GENOMIC DNA]</scope>
    <source>
        <strain evidence="2">Ta-2019</strain>
    </source>
</reference>
<feature type="compositionally biased region" description="Polar residues" evidence="1">
    <location>
        <begin position="64"/>
        <end position="74"/>
    </location>
</feature>
<keyword evidence="3" id="KW-1185">Reference proteome</keyword>
<feature type="non-terminal residue" evidence="2">
    <location>
        <position position="308"/>
    </location>
</feature>
<organism evidence="2 3">
    <name type="scientific">Taxus chinensis</name>
    <name type="common">Chinese yew</name>
    <name type="synonym">Taxus wallichiana var. chinensis</name>
    <dbReference type="NCBI Taxonomy" id="29808"/>
    <lineage>
        <taxon>Eukaryota</taxon>
        <taxon>Viridiplantae</taxon>
        <taxon>Streptophyta</taxon>
        <taxon>Embryophyta</taxon>
        <taxon>Tracheophyta</taxon>
        <taxon>Spermatophyta</taxon>
        <taxon>Pinopsida</taxon>
        <taxon>Pinidae</taxon>
        <taxon>Conifers II</taxon>
        <taxon>Cupressales</taxon>
        <taxon>Taxaceae</taxon>
        <taxon>Taxus</taxon>
    </lineage>
</organism>
<feature type="region of interest" description="Disordered" evidence="1">
    <location>
        <begin position="1"/>
        <end position="28"/>
    </location>
</feature>
<feature type="compositionally biased region" description="Basic and acidic residues" evidence="1">
    <location>
        <begin position="1"/>
        <end position="24"/>
    </location>
</feature>
<sequence length="308" mass="33790">VYQKKVKEVKKEPIEEDPLIKHSELPSGPENIIVLSESEDSEVPVPAGVSEATMDKEQEIHNTEPPSTMDSSVQEASSTPLTSLLEATVVNTLSVMSSLTLGSLAPPSFSSTFAWVQPFVESRKRKSSSRLKGKNFDAMAALLGTIPASAKRSKTTSRIVTDDQGQQFLEVAKPKVDKPEQDLLASDLELSRISMGESTPKSEIHNLQETVTRVIGRIEKGNQTIEQLEEQAQMLSGFIKSLLSKDKVLDPTPLTALPPPVILSQDEVQSIKDIHRYSIYGKAMEAMVDDMAIAGLSFIREAFKLNEK</sequence>
<evidence type="ECO:0000256" key="1">
    <source>
        <dbReference type="SAM" id="MobiDB-lite"/>
    </source>
</evidence>
<feature type="non-terminal residue" evidence="2">
    <location>
        <position position="1"/>
    </location>
</feature>
<proteinExistence type="predicted"/>
<feature type="region of interest" description="Disordered" evidence="1">
    <location>
        <begin position="52"/>
        <end position="74"/>
    </location>
</feature>
<name>A0AA38G5X0_TAXCH</name>
<comment type="caution">
    <text evidence="2">The sequence shown here is derived from an EMBL/GenBank/DDBJ whole genome shotgun (WGS) entry which is preliminary data.</text>
</comment>
<gene>
    <name evidence="2" type="ORF">KI387_018660</name>
</gene>
<evidence type="ECO:0000313" key="3">
    <source>
        <dbReference type="Proteomes" id="UP000824469"/>
    </source>
</evidence>
<feature type="compositionally biased region" description="Basic and acidic residues" evidence="1">
    <location>
        <begin position="53"/>
        <end position="62"/>
    </location>
</feature>